<name>A0A8S3R5L5_MYTED</name>
<evidence type="ECO:0000313" key="2">
    <source>
        <dbReference type="Proteomes" id="UP000683360"/>
    </source>
</evidence>
<comment type="caution">
    <text evidence="1">The sequence shown here is derived from an EMBL/GenBank/DDBJ whole genome shotgun (WGS) entry which is preliminary data.</text>
</comment>
<accession>A0A8S3R5L5</accession>
<proteinExistence type="predicted"/>
<evidence type="ECO:0000313" key="1">
    <source>
        <dbReference type="EMBL" id="CAG2202958.1"/>
    </source>
</evidence>
<dbReference type="OrthoDB" id="10463127at2759"/>
<organism evidence="1 2">
    <name type="scientific">Mytilus edulis</name>
    <name type="common">Blue mussel</name>
    <dbReference type="NCBI Taxonomy" id="6550"/>
    <lineage>
        <taxon>Eukaryota</taxon>
        <taxon>Metazoa</taxon>
        <taxon>Spiralia</taxon>
        <taxon>Lophotrochozoa</taxon>
        <taxon>Mollusca</taxon>
        <taxon>Bivalvia</taxon>
        <taxon>Autobranchia</taxon>
        <taxon>Pteriomorphia</taxon>
        <taxon>Mytilida</taxon>
        <taxon>Mytiloidea</taxon>
        <taxon>Mytilidae</taxon>
        <taxon>Mytilinae</taxon>
        <taxon>Mytilus</taxon>
    </lineage>
</organism>
<keyword evidence="2" id="KW-1185">Reference proteome</keyword>
<dbReference type="AlphaFoldDB" id="A0A8S3R5L5"/>
<reference evidence="1" key="1">
    <citation type="submission" date="2021-03" db="EMBL/GenBank/DDBJ databases">
        <authorList>
            <person name="Bekaert M."/>
        </authorList>
    </citation>
    <scope>NUCLEOTIDE SEQUENCE</scope>
</reference>
<protein>
    <submittedName>
        <fullName evidence="1">Uncharacterized protein</fullName>
    </submittedName>
</protein>
<sequence>MKVYSNYTKVETKSNVPINIQVSPPNYVQPMSPAIGQSNITLAHQCSCGQPNLALASPLQSGILNMNQIGSQQFVQKPMGLSVAGNQLQSETSCIFLRQQMFNKDLKLIPHSNLKPSGQQTTVAQSPAKSPTTPQKLFLYNINGQLVTAQGVPVTVDNGILKILPQPKIQMSNFNLPKSPPAASKPHGNVPISPKPGQQTVNTQQAYLNVLSSTNSALSSASLPQCSKTQILPGGLVHSVADSIPTNQLLVGNGTQQPKSVVRNLNSNLTFVTSNCTASSNMKQNMLVTNSTAGQNVNVGGILSHDSINTKPSHRFVVMPETGGQTQIVFPQPNVHSSKALVNTAHNASSSIMSLSSANSPIIAVQTASPTVMSVNSQIIKKSVVQSSPVISSQTSKVNNAAQKIVNSVNMNHHNNINGQNVVTTNPATVKNTTKPNSNSTVDAEEAALNLLSLANQRFSS</sequence>
<dbReference type="EMBL" id="CAJPWZ010000905">
    <property type="protein sequence ID" value="CAG2202958.1"/>
    <property type="molecule type" value="Genomic_DNA"/>
</dbReference>
<gene>
    <name evidence="1" type="ORF">MEDL_17512</name>
</gene>
<dbReference type="Proteomes" id="UP000683360">
    <property type="component" value="Unassembled WGS sequence"/>
</dbReference>